<dbReference type="EMBL" id="MK318970">
    <property type="protein sequence ID" value="QCO89350.1"/>
    <property type="molecule type" value="Genomic_DNA"/>
</dbReference>
<organism evidence="1">
    <name type="scientific">Rhizobium rhizogenes</name>
    <name type="common">Agrobacterium rhizogenes</name>
    <dbReference type="NCBI Taxonomy" id="359"/>
    <lineage>
        <taxon>Bacteria</taxon>
        <taxon>Pseudomonadati</taxon>
        <taxon>Pseudomonadota</taxon>
        <taxon>Alphaproteobacteria</taxon>
        <taxon>Hyphomicrobiales</taxon>
        <taxon>Rhizobiaceae</taxon>
        <taxon>Rhizobium/Agrobacterium group</taxon>
        <taxon>Rhizobium</taxon>
    </lineage>
</organism>
<reference evidence="1" key="1">
    <citation type="submission" date="2018-12" db="EMBL/GenBank/DDBJ databases">
        <title>Three Rhizobium rhizogenes strains isolated from the same crown gall tumor carry diverse plasmids.</title>
        <authorList>
            <person name="Pulawska J."/>
            <person name="Kuzmanovic N."/>
        </authorList>
    </citation>
    <scope>NUCLEOTIDE SEQUENCE</scope>
    <source>
        <strain evidence="1">C5.7</strain>
        <plasmid evidence="1">pC5.7d</plasmid>
    </source>
</reference>
<protein>
    <submittedName>
        <fullName evidence="1">Uncharacterized protein</fullName>
    </submittedName>
</protein>
<geneLocation type="plasmid" evidence="1">
    <name>pC5.7d</name>
</geneLocation>
<evidence type="ECO:0000313" key="1">
    <source>
        <dbReference type="EMBL" id="QCO89350.1"/>
    </source>
</evidence>
<gene>
    <name evidence="1" type="ORF">pC5.7d_633</name>
</gene>
<dbReference type="AlphaFoldDB" id="A0A7S5DQS6"/>
<keyword evidence="1" id="KW-0614">Plasmid</keyword>
<accession>A0A7S5DQS6</accession>
<sequence length="67" mass="7597">MGSRRVSKIADARPYDRRIGFRQHRSLSDGSETDAFGFMFGDDLDQILHRVAKRSSTQTVRVSPSRA</sequence>
<proteinExistence type="predicted"/>
<name>A0A7S5DQS6_RHIRH</name>